<evidence type="ECO:0000256" key="1">
    <source>
        <dbReference type="SAM" id="MobiDB-lite"/>
    </source>
</evidence>
<evidence type="ECO:0000313" key="3">
    <source>
        <dbReference type="EMBL" id="MBL3578810.1"/>
    </source>
</evidence>
<sequence length="249" mass="27663">MTAKRSRLIDWASHLWRPDFKRFSGFGWIVRLVLSLPLLALAIIALGAAILTVVQFAGALVLTNRFASIEGQYEAIRNAGLVLAALVGVPFLVWRSIVAQKQVDVAEQGLITDRLNKAVEGLGAEKTVKRRLTHPDGTTGIEETTEPNIEVRIGAIYALERISRDSDRDHVNVMEILCAYIRQNAPASSARNPEDEGISPPEYMPSSLAPEDRKSHLQAIRDYIRSLEHWAHEHEKDCAPEAMSLQPLV</sequence>
<protein>
    <recommendedName>
        <fullName evidence="5">HEAT repeat protein</fullName>
    </recommendedName>
</protein>
<evidence type="ECO:0000256" key="2">
    <source>
        <dbReference type="SAM" id="Phobius"/>
    </source>
</evidence>
<dbReference type="RefSeq" id="WP_075785137.1">
    <property type="nucleotide sequence ID" value="NZ_JAESIL010000045.1"/>
</dbReference>
<evidence type="ECO:0008006" key="5">
    <source>
        <dbReference type="Google" id="ProtNLM"/>
    </source>
</evidence>
<dbReference type="Proteomes" id="UP000635853">
    <property type="component" value="Unassembled WGS sequence"/>
</dbReference>
<accession>A0ABS1RH12</accession>
<keyword evidence="2" id="KW-1133">Transmembrane helix</keyword>
<comment type="caution">
    <text evidence="3">The sequence shown here is derived from an EMBL/GenBank/DDBJ whole genome shotgun (WGS) entry which is preliminary data.</text>
</comment>
<keyword evidence="2" id="KW-0812">Transmembrane</keyword>
<organism evidence="3 4">
    <name type="scientific">Rhodovulum visakhapatnamense</name>
    <dbReference type="NCBI Taxonomy" id="364297"/>
    <lineage>
        <taxon>Bacteria</taxon>
        <taxon>Pseudomonadati</taxon>
        <taxon>Pseudomonadota</taxon>
        <taxon>Alphaproteobacteria</taxon>
        <taxon>Rhodobacterales</taxon>
        <taxon>Paracoccaceae</taxon>
        <taxon>Rhodovulum</taxon>
    </lineage>
</organism>
<keyword evidence="4" id="KW-1185">Reference proteome</keyword>
<gene>
    <name evidence="3" type="ORF">JMJ92_11690</name>
</gene>
<evidence type="ECO:0000313" key="4">
    <source>
        <dbReference type="Proteomes" id="UP000635853"/>
    </source>
</evidence>
<feature type="transmembrane region" description="Helical" evidence="2">
    <location>
        <begin position="38"/>
        <end position="63"/>
    </location>
</feature>
<reference evidence="4" key="1">
    <citation type="submission" date="2021-01" db="EMBL/GenBank/DDBJ databases">
        <title>Draft genomes of Rhodovulum sulfidophilum.</title>
        <authorList>
            <person name="Guzman M.S."/>
        </authorList>
    </citation>
    <scope>NUCLEOTIDE SEQUENCE [LARGE SCALE GENOMIC DNA]</scope>
    <source>
        <strain evidence="4">AB19</strain>
    </source>
</reference>
<feature type="transmembrane region" description="Helical" evidence="2">
    <location>
        <begin position="75"/>
        <end position="94"/>
    </location>
</feature>
<keyword evidence="2" id="KW-0472">Membrane</keyword>
<name>A0ABS1RH12_9RHOB</name>
<feature type="region of interest" description="Disordered" evidence="1">
    <location>
        <begin position="188"/>
        <end position="214"/>
    </location>
</feature>
<dbReference type="EMBL" id="JAESIL010000045">
    <property type="protein sequence ID" value="MBL3578810.1"/>
    <property type="molecule type" value="Genomic_DNA"/>
</dbReference>
<proteinExistence type="predicted"/>